<dbReference type="GO" id="GO:0005975">
    <property type="term" value="P:carbohydrate metabolic process"/>
    <property type="evidence" value="ECO:0007669"/>
    <property type="project" value="InterPro"/>
</dbReference>
<dbReference type="SUPFAM" id="SSF75005">
    <property type="entry name" value="Arabinanase/levansucrase/invertase"/>
    <property type="match status" value="1"/>
</dbReference>
<accession>D3Q0Y9</accession>
<dbReference type="STRING" id="446470.Snas_4087"/>
<keyword evidence="9" id="KW-1185">Reference proteome</keyword>
<protein>
    <submittedName>
        <fullName evidence="8">Glycoside hydrolase family 43</fullName>
    </submittedName>
</protein>
<sequence>MKKKRLRLAMLAVLGVVGLAAAAVATPSLADSLSQDGSEKAADPKPVYNAQFADPAVTWTGEEYVGVSTGGLAPMATAPTARGPWKHKHGGLERLPKWAKKDGGVWAPAIQHVKGDTYVMYYAAKVSGLADANQRCIGVAVSTKGADARYTPVDSKPLVCPPGADHPGSSQPVTGGVGFIDPSTFTTKGGKNVLMFKSQKPNPGTKLWSLELNDNWTKPTSSSKVLISRAKGQIENPEMIVRGGHYYLIASYDNWANCSYKTVWLRNGSPRTGWKFPSGFPSKTTSKGGTLIKSRDGMCGPGGMTLTKHGDKREFFLHAYRDANGNGKKDSNTRRMYGGELVFSGGIPKLKSFYSPA</sequence>
<evidence type="ECO:0000256" key="5">
    <source>
        <dbReference type="PIRSR" id="PIRSR606710-2"/>
    </source>
</evidence>
<feature type="chain" id="PRO_5003048148" evidence="7">
    <location>
        <begin position="31"/>
        <end position="357"/>
    </location>
</feature>
<feature type="site" description="Important for catalytic activity, responsible for pKa modulation of the active site Glu and correct orientation of both the proton donor and substrate" evidence="5">
    <location>
        <position position="181"/>
    </location>
</feature>
<keyword evidence="2 6" id="KW-0378">Hydrolase</keyword>
<evidence type="ECO:0000256" key="4">
    <source>
        <dbReference type="PIRSR" id="PIRSR606710-1"/>
    </source>
</evidence>
<keyword evidence="7" id="KW-0732">Signal</keyword>
<dbReference type="InterPro" id="IPR023296">
    <property type="entry name" value="Glyco_hydro_beta-prop_sf"/>
</dbReference>
<dbReference type="HOGENOM" id="CLU_054030_0_0_11"/>
<dbReference type="InterPro" id="IPR051795">
    <property type="entry name" value="Glycosyl_Hydrlase_43"/>
</dbReference>
<dbReference type="EMBL" id="CP001778">
    <property type="protein sequence ID" value="ADD43739.1"/>
    <property type="molecule type" value="Genomic_DNA"/>
</dbReference>
<dbReference type="KEGG" id="sna:Snas_4087"/>
<dbReference type="RefSeq" id="WP_013019310.1">
    <property type="nucleotide sequence ID" value="NC_013947.1"/>
</dbReference>
<dbReference type="AlphaFoldDB" id="D3Q0Y9"/>
<dbReference type="InterPro" id="IPR006710">
    <property type="entry name" value="Glyco_hydro_43"/>
</dbReference>
<dbReference type="eggNOG" id="COG3507">
    <property type="taxonomic scope" value="Bacteria"/>
</dbReference>
<gene>
    <name evidence="8" type="ordered locus">Snas_4087</name>
</gene>
<feature type="signal peptide" evidence="7">
    <location>
        <begin position="1"/>
        <end position="30"/>
    </location>
</feature>
<reference evidence="8 9" key="1">
    <citation type="journal article" date="2009" name="Stand. Genomic Sci.">
        <title>Complete genome sequence of Stackebrandtia nassauensis type strain (LLR-40K-21).</title>
        <authorList>
            <person name="Munk C."/>
            <person name="Lapidus A."/>
            <person name="Copeland A."/>
            <person name="Jando M."/>
            <person name="Mayilraj S."/>
            <person name="Glavina Del Rio T."/>
            <person name="Nolan M."/>
            <person name="Chen F."/>
            <person name="Lucas S."/>
            <person name="Tice H."/>
            <person name="Cheng J.F."/>
            <person name="Han C."/>
            <person name="Detter J.C."/>
            <person name="Bruce D."/>
            <person name="Goodwin L."/>
            <person name="Chain P."/>
            <person name="Pitluck S."/>
            <person name="Goker M."/>
            <person name="Ovchinikova G."/>
            <person name="Pati A."/>
            <person name="Ivanova N."/>
            <person name="Mavromatis K."/>
            <person name="Chen A."/>
            <person name="Palaniappan K."/>
            <person name="Land M."/>
            <person name="Hauser L."/>
            <person name="Chang Y.J."/>
            <person name="Jeffries C.D."/>
            <person name="Bristow J."/>
            <person name="Eisen J.A."/>
            <person name="Markowitz V."/>
            <person name="Hugenholtz P."/>
            <person name="Kyrpides N.C."/>
            <person name="Klenk H.P."/>
        </authorList>
    </citation>
    <scope>NUCLEOTIDE SEQUENCE [LARGE SCALE GENOMIC DNA]</scope>
    <source>
        <strain evidence="9">DSM 44728 / CIP 108903 / NRRL B-16338 / NBRC 102104 / LLR-40K-21</strain>
    </source>
</reference>
<evidence type="ECO:0000313" key="9">
    <source>
        <dbReference type="Proteomes" id="UP000000844"/>
    </source>
</evidence>
<dbReference type="CAZy" id="GH43">
    <property type="family name" value="Glycoside Hydrolase Family 43"/>
</dbReference>
<evidence type="ECO:0000256" key="2">
    <source>
        <dbReference type="ARBA" id="ARBA00022801"/>
    </source>
</evidence>
<comment type="similarity">
    <text evidence="1 6">Belongs to the glycosyl hydrolase 43 family.</text>
</comment>
<proteinExistence type="inferred from homology"/>
<evidence type="ECO:0000256" key="3">
    <source>
        <dbReference type="ARBA" id="ARBA00023295"/>
    </source>
</evidence>
<evidence type="ECO:0000313" key="8">
    <source>
        <dbReference type="EMBL" id="ADD43739.1"/>
    </source>
</evidence>
<dbReference type="PANTHER" id="PTHR42812:SF5">
    <property type="entry name" value="ENDO-ARABINASE"/>
    <property type="match status" value="1"/>
</dbReference>
<organism evidence="8 9">
    <name type="scientific">Stackebrandtia nassauensis (strain DSM 44728 / CIP 108903 / NRRL B-16338 / NBRC 102104 / LLR-40K-21)</name>
    <dbReference type="NCBI Taxonomy" id="446470"/>
    <lineage>
        <taxon>Bacteria</taxon>
        <taxon>Bacillati</taxon>
        <taxon>Actinomycetota</taxon>
        <taxon>Actinomycetes</taxon>
        <taxon>Glycomycetales</taxon>
        <taxon>Glycomycetaceae</taxon>
        <taxon>Stackebrandtia</taxon>
    </lineage>
</organism>
<evidence type="ECO:0000256" key="7">
    <source>
        <dbReference type="SAM" id="SignalP"/>
    </source>
</evidence>
<dbReference type="Proteomes" id="UP000000844">
    <property type="component" value="Chromosome"/>
</dbReference>
<dbReference type="OrthoDB" id="9801455at2"/>
<dbReference type="Gene3D" id="2.115.10.20">
    <property type="entry name" value="Glycosyl hydrolase domain, family 43"/>
    <property type="match status" value="1"/>
</dbReference>
<feature type="active site" description="Proton donor" evidence="4">
    <location>
        <position position="235"/>
    </location>
</feature>
<dbReference type="Pfam" id="PF04616">
    <property type="entry name" value="Glyco_hydro_43"/>
    <property type="match status" value="1"/>
</dbReference>
<evidence type="ECO:0000256" key="1">
    <source>
        <dbReference type="ARBA" id="ARBA00009865"/>
    </source>
</evidence>
<feature type="active site" description="Proton acceptor" evidence="4">
    <location>
        <position position="54"/>
    </location>
</feature>
<dbReference type="GO" id="GO:0004553">
    <property type="term" value="F:hydrolase activity, hydrolyzing O-glycosyl compounds"/>
    <property type="evidence" value="ECO:0007669"/>
    <property type="project" value="InterPro"/>
</dbReference>
<evidence type="ECO:0000256" key="6">
    <source>
        <dbReference type="RuleBase" id="RU361187"/>
    </source>
</evidence>
<keyword evidence="3 6" id="KW-0326">Glycosidase</keyword>
<name>D3Q0Y9_STANL</name>
<dbReference type="PANTHER" id="PTHR42812">
    <property type="entry name" value="BETA-XYLOSIDASE"/>
    <property type="match status" value="1"/>
</dbReference>